<organism evidence="1 2">
    <name type="scientific">Halolamina pelagica</name>
    <dbReference type="NCBI Taxonomy" id="699431"/>
    <lineage>
        <taxon>Archaea</taxon>
        <taxon>Methanobacteriati</taxon>
        <taxon>Methanobacteriota</taxon>
        <taxon>Stenosarchaea group</taxon>
        <taxon>Halobacteria</taxon>
        <taxon>Halobacteriales</taxon>
        <taxon>Haloferacaceae</taxon>
    </lineage>
</organism>
<dbReference type="OrthoDB" id="246032at2157"/>
<name>A0A1I5MDP4_9EURY</name>
<dbReference type="Proteomes" id="UP000183769">
    <property type="component" value="Unassembled WGS sequence"/>
</dbReference>
<accession>A0A1I5MDP4</accession>
<dbReference type="EMBL" id="FOXI01000001">
    <property type="protein sequence ID" value="SFP07738.1"/>
    <property type="molecule type" value="Genomic_DNA"/>
</dbReference>
<evidence type="ECO:0000313" key="2">
    <source>
        <dbReference type="Proteomes" id="UP000183769"/>
    </source>
</evidence>
<keyword evidence="2" id="KW-1185">Reference proteome</keyword>
<dbReference type="RefSeq" id="WP_074874748.1">
    <property type="nucleotide sequence ID" value="NZ_FOXI01000001.1"/>
</dbReference>
<dbReference type="InterPro" id="IPR055944">
    <property type="entry name" value="DUF7522"/>
</dbReference>
<gene>
    <name evidence="1" type="ORF">SAMN05216277_101225</name>
</gene>
<dbReference type="AlphaFoldDB" id="A0A1I5MDP4"/>
<reference evidence="2" key="1">
    <citation type="submission" date="2016-10" db="EMBL/GenBank/DDBJ databases">
        <authorList>
            <person name="Varghese N."/>
            <person name="Submissions S."/>
        </authorList>
    </citation>
    <scope>NUCLEOTIDE SEQUENCE [LARGE SCALE GENOMIC DNA]</scope>
    <source>
        <strain evidence="2">CGMCC 1.10329</strain>
    </source>
</reference>
<protein>
    <submittedName>
        <fullName evidence="1">Uncharacterized protein</fullName>
    </submittedName>
</protein>
<proteinExistence type="predicted"/>
<dbReference type="Pfam" id="PF24366">
    <property type="entry name" value="DUF7522"/>
    <property type="match status" value="1"/>
</dbReference>
<sequence length="145" mass="16266">MAHDAAGIVDRRHSHAGETLQAVIVYDGESHRDLYRREDVGDLHGSELETEVLEEIRAGRQRRESTLADRYEGATVRVFEARVSFHFPRDDGSGTVVVLDPAAARNLVTFVDDVRGDIYGIDDRRWRATFLVGPVEALLASHDPR</sequence>
<evidence type="ECO:0000313" key="1">
    <source>
        <dbReference type="EMBL" id="SFP07738.1"/>
    </source>
</evidence>